<reference evidence="1" key="1">
    <citation type="submission" date="2023-07" db="EMBL/GenBank/DDBJ databases">
        <title>Black Yeasts Isolated from many extreme environments.</title>
        <authorList>
            <person name="Coleine C."/>
            <person name="Stajich J.E."/>
            <person name="Selbmann L."/>
        </authorList>
    </citation>
    <scope>NUCLEOTIDE SEQUENCE</scope>
    <source>
        <strain evidence="1">CCFEE 5714</strain>
    </source>
</reference>
<proteinExistence type="predicted"/>
<evidence type="ECO:0000313" key="1">
    <source>
        <dbReference type="EMBL" id="KAK3696297.1"/>
    </source>
</evidence>
<comment type="caution">
    <text evidence="1">The sequence shown here is derived from an EMBL/GenBank/DDBJ whole genome shotgun (WGS) entry which is preliminary data.</text>
</comment>
<evidence type="ECO:0000313" key="2">
    <source>
        <dbReference type="Proteomes" id="UP001281147"/>
    </source>
</evidence>
<protein>
    <submittedName>
        <fullName evidence="1">Uncharacterized protein</fullName>
    </submittedName>
</protein>
<keyword evidence="2" id="KW-1185">Reference proteome</keyword>
<sequence>MELTFVHQYSGDTPKRRRLAKACESCRTRKKRCVHFAGADATGDSNQEDPVSDRDVLNDEVSKNRSSARIDGPTQQATPSSTGSGRAKFVSDLNPEATLLNRPVPSSDKIPNDDIGVWVDRRDWDSLVKQKNDAANGSTRNGAVSSGLRHKQRPNSAALGPLLDVYFKKVHPLLPLLDEDEFRRNYAAGTVPEPLVHALCLVAAKDAEAEPHLRLADSSAAIPPRQFCSILHGSVTGSLTIPVRFEKVTLIRILALASLHNEGPEGTEEASLWLSQAMHYGQTLGIHLGQQASASAGNDLLMKRLFWCLWLLDRASAATNGRPIIMSDVDIAIEPFAPGESGYPAFEAYLKIGRILNTVIDFYRPTRDLSNTGWEGEYPTFEVIIDEVGGWELSSSLLATIHLFYLTVGILSHRKRGVKELPSGYSSQIRQRLFAIEIIRLQNAPKSVTLHPLPVLPYSVSLALSVSYQHLRQSQMEHQQADARQDFRTCVKILQNLRRTWSSADVMTTLAKKVLDELDRAHDLASFRIRRTDRSGQKDDMDLIPPPTACHHGVGAAQSLPDEHGRTTADARNDAALGAAAVAYQTPMQDGVNLFDNMDDVFGTFMDPNYPLNLDDISFVDELTPFDWNAEISAGT</sequence>
<gene>
    <name evidence="1" type="ORF">LTR37_018033</name>
</gene>
<dbReference type="EMBL" id="JAUTXU010000244">
    <property type="protein sequence ID" value="KAK3696297.1"/>
    <property type="molecule type" value="Genomic_DNA"/>
</dbReference>
<dbReference type="Proteomes" id="UP001281147">
    <property type="component" value="Unassembled WGS sequence"/>
</dbReference>
<name>A0ACC3MI63_9PEZI</name>
<organism evidence="1 2">
    <name type="scientific">Vermiconidia calcicola</name>
    <dbReference type="NCBI Taxonomy" id="1690605"/>
    <lineage>
        <taxon>Eukaryota</taxon>
        <taxon>Fungi</taxon>
        <taxon>Dikarya</taxon>
        <taxon>Ascomycota</taxon>
        <taxon>Pezizomycotina</taxon>
        <taxon>Dothideomycetes</taxon>
        <taxon>Dothideomycetidae</taxon>
        <taxon>Mycosphaerellales</taxon>
        <taxon>Extremaceae</taxon>
        <taxon>Vermiconidia</taxon>
    </lineage>
</organism>
<accession>A0ACC3MI63</accession>